<evidence type="ECO:0000256" key="2">
    <source>
        <dbReference type="SAM" id="MobiDB-lite"/>
    </source>
</evidence>
<accession>Q2KB79</accession>
<keyword evidence="4" id="KW-1185">Reference proteome</keyword>
<proteinExistence type="predicted"/>
<name>Q2KB79_RHIEC</name>
<dbReference type="HOGENOM" id="CLU_093844_0_0_5"/>
<dbReference type="KEGG" id="ret:RHE_CH01099"/>
<dbReference type="EMBL" id="CP000133">
    <property type="protein sequence ID" value="ABC89907.1"/>
    <property type="molecule type" value="Genomic_DNA"/>
</dbReference>
<sequence length="203" mass="22771">MFPPPIPSPRHQQRDQHMPDNTGIYASFSLEPVEQTFLTEKEGRPIFADKEFVRIFIAGDKHTEVYREVTDNDRLRFADAYKRFKEGAAAREQLTGTPLAQWPYLKPSQIKELEAVNIYTVEQLAALSDTAKQKIGMGANELTAAARAYLATAENSSAASAFAAENERLKDEVSRLQAQMKEMAARFEALESETGKSRSRQVA</sequence>
<evidence type="ECO:0000256" key="1">
    <source>
        <dbReference type="SAM" id="Coils"/>
    </source>
</evidence>
<keyword evidence="1" id="KW-0175">Coiled coil</keyword>
<dbReference type="Proteomes" id="UP000001936">
    <property type="component" value="Chromosome"/>
</dbReference>
<feature type="region of interest" description="Disordered" evidence="2">
    <location>
        <begin position="1"/>
        <end position="23"/>
    </location>
</feature>
<dbReference type="AlphaFoldDB" id="Q2KB79"/>
<protein>
    <submittedName>
        <fullName evidence="3">Hypothetical conserved protein</fullName>
    </submittedName>
</protein>
<dbReference type="eggNOG" id="ENOG50338AV">
    <property type="taxonomic scope" value="Bacteria"/>
</dbReference>
<feature type="coiled-coil region" evidence="1">
    <location>
        <begin position="159"/>
        <end position="193"/>
    </location>
</feature>
<reference evidence="3 4" key="1">
    <citation type="journal article" date="2006" name="Proc. Natl. Acad. Sci. U.S.A.">
        <title>The partitioned Rhizobium etli genome: genetic and metabolic redundancy in seven interacting replicons.</title>
        <authorList>
            <person name="Gonzalez V."/>
            <person name="Santamaria R.I."/>
            <person name="Bustos P."/>
            <person name="Hernandez-Gonzalez I."/>
            <person name="Medrano-Soto A."/>
            <person name="Moreno-Hagelsieb G."/>
            <person name="Janga S.C."/>
            <person name="Ramirez M.A."/>
            <person name="Jimenez-Jacinto V."/>
            <person name="Collado-Vides J."/>
            <person name="Davila G."/>
        </authorList>
    </citation>
    <scope>NUCLEOTIDE SEQUENCE [LARGE SCALE GENOMIC DNA]</scope>
    <source>
        <strain evidence="4">ATCC 51251 / DSM 11541 / JCM 21823 / NBRC 15573 / CFN 42</strain>
    </source>
</reference>
<organism evidence="3 4">
    <name type="scientific">Rhizobium etli (strain ATCC 51251 / DSM 11541 / JCM 21823 / NBRC 15573 / CFN 42)</name>
    <dbReference type="NCBI Taxonomy" id="347834"/>
    <lineage>
        <taxon>Bacteria</taxon>
        <taxon>Pseudomonadati</taxon>
        <taxon>Pseudomonadota</taxon>
        <taxon>Alphaproteobacteria</taxon>
        <taxon>Hyphomicrobiales</taxon>
        <taxon>Rhizobiaceae</taxon>
        <taxon>Rhizobium/Agrobacterium group</taxon>
        <taxon>Rhizobium</taxon>
    </lineage>
</organism>
<gene>
    <name evidence="3" type="ordered locus">RHE_CH01099</name>
</gene>
<evidence type="ECO:0000313" key="3">
    <source>
        <dbReference type="EMBL" id="ABC89907.1"/>
    </source>
</evidence>
<evidence type="ECO:0000313" key="4">
    <source>
        <dbReference type="Proteomes" id="UP000001936"/>
    </source>
</evidence>